<feature type="region of interest" description="Disordered" evidence="1">
    <location>
        <begin position="15"/>
        <end position="246"/>
    </location>
</feature>
<feature type="compositionally biased region" description="Basic residues" evidence="1">
    <location>
        <begin position="222"/>
        <end position="240"/>
    </location>
</feature>
<feature type="compositionally biased region" description="Basic residues" evidence="1">
    <location>
        <begin position="168"/>
        <end position="181"/>
    </location>
</feature>
<dbReference type="EC" id="3.2.1.17" evidence="2"/>
<dbReference type="AlphaFoldDB" id="A0A6J4KJ86"/>
<sequence length="262" mass="28929">GRSIFRAGAFARPASRGWVCRPPSGSRRRHQSRHHTRHPGAGAGPSGHQGRCQRADAGGGGRDLSPVLLGCGAGRRARARNRPPAVRPCGQFRPGPGDKNPAAGSSHGGGRRGRAGDSRRAGLRLSRGRDRGGHPRTPPLPAAPADLDDVRARLAPTRRGGRAGSPRAARRRPSARHRGARRLPPPTHERTQHDRAQIRFREQDRMGQRHRPRLHGAGDDRRRHRRHRCRPFRRGRSATRRRGELHRLDRVPDHGLEAACRV</sequence>
<feature type="non-terminal residue" evidence="2">
    <location>
        <position position="262"/>
    </location>
</feature>
<proteinExistence type="predicted"/>
<feature type="non-terminal residue" evidence="2">
    <location>
        <position position="1"/>
    </location>
</feature>
<keyword evidence="2" id="KW-0378">Hydrolase</keyword>
<protein>
    <submittedName>
        <fullName evidence="2">GH108</fullName>
        <ecNumber evidence="2">3.2.1.17</ecNumber>
    </submittedName>
</protein>
<gene>
    <name evidence="2" type="ORF">AVDCRST_MAG90-107</name>
</gene>
<reference evidence="2" key="1">
    <citation type="submission" date="2020-02" db="EMBL/GenBank/DDBJ databases">
        <authorList>
            <person name="Meier V. D."/>
        </authorList>
    </citation>
    <scope>NUCLEOTIDE SEQUENCE</scope>
    <source>
        <strain evidence="2">AVDCRST_MAG90</strain>
    </source>
</reference>
<keyword evidence="2" id="KW-0326">Glycosidase</keyword>
<dbReference type="EMBL" id="CADCUC010000024">
    <property type="protein sequence ID" value="CAA9306122.1"/>
    <property type="molecule type" value="Genomic_DNA"/>
</dbReference>
<evidence type="ECO:0000313" key="2">
    <source>
        <dbReference type="EMBL" id="CAA9306122.1"/>
    </source>
</evidence>
<evidence type="ECO:0000256" key="1">
    <source>
        <dbReference type="SAM" id="MobiDB-lite"/>
    </source>
</evidence>
<name>A0A6J4KJ86_9HYPH</name>
<accession>A0A6J4KJ86</accession>
<dbReference type="GO" id="GO:0003796">
    <property type="term" value="F:lysozyme activity"/>
    <property type="evidence" value="ECO:0007669"/>
    <property type="project" value="UniProtKB-EC"/>
</dbReference>
<organism evidence="2">
    <name type="scientific">uncultured Microvirga sp</name>
    <dbReference type="NCBI Taxonomy" id="412392"/>
    <lineage>
        <taxon>Bacteria</taxon>
        <taxon>Pseudomonadati</taxon>
        <taxon>Pseudomonadota</taxon>
        <taxon>Alphaproteobacteria</taxon>
        <taxon>Hyphomicrobiales</taxon>
        <taxon>Methylobacteriaceae</taxon>
        <taxon>Microvirga</taxon>
        <taxon>environmental samples</taxon>
    </lineage>
</organism>
<feature type="compositionally biased region" description="Basic and acidic residues" evidence="1">
    <location>
        <begin position="187"/>
        <end position="207"/>
    </location>
</feature>
<feature type="compositionally biased region" description="Basic residues" evidence="1">
    <location>
        <begin position="26"/>
        <end position="38"/>
    </location>
</feature>